<evidence type="ECO:0000256" key="4">
    <source>
        <dbReference type="PROSITE-ProRule" id="PRU00335"/>
    </source>
</evidence>
<dbReference type="PANTHER" id="PTHR47506">
    <property type="entry name" value="TRANSCRIPTIONAL REGULATORY PROTEIN"/>
    <property type="match status" value="1"/>
</dbReference>
<dbReference type="Proteomes" id="UP000256941">
    <property type="component" value="Unassembled WGS sequence"/>
</dbReference>
<evidence type="ECO:0000313" key="7">
    <source>
        <dbReference type="Proteomes" id="UP000256941"/>
    </source>
</evidence>
<keyword evidence="1" id="KW-0805">Transcription regulation</keyword>
<dbReference type="PANTHER" id="PTHR47506:SF7">
    <property type="entry name" value="TRANSCRIPTIONAL REGULATORY PROTEIN"/>
    <property type="match status" value="1"/>
</dbReference>
<dbReference type="PROSITE" id="PS50977">
    <property type="entry name" value="HTH_TETR_2"/>
    <property type="match status" value="1"/>
</dbReference>
<evidence type="ECO:0000256" key="2">
    <source>
        <dbReference type="ARBA" id="ARBA00023125"/>
    </source>
</evidence>
<dbReference type="RefSeq" id="WP_116221545.1">
    <property type="nucleotide sequence ID" value="NZ_CP038196.1"/>
</dbReference>
<keyword evidence="2 4" id="KW-0238">DNA-binding</keyword>
<evidence type="ECO:0000313" key="6">
    <source>
        <dbReference type="EMBL" id="REF73474.1"/>
    </source>
</evidence>
<dbReference type="GO" id="GO:0003677">
    <property type="term" value="F:DNA binding"/>
    <property type="evidence" value="ECO:0007669"/>
    <property type="project" value="UniProtKB-UniRule"/>
</dbReference>
<dbReference type="InterPro" id="IPR009057">
    <property type="entry name" value="Homeodomain-like_sf"/>
</dbReference>
<sequence length="195" mass="20586">MGRSSAEQARQNRARIVEIASRLFRERGVEAVSVADIMAAAGMTVGGFYKHFASKEALVEEASAFAFADALSLWRKVLGKTGRTAEELRAGLVERYLRPDPQRHCPIIAFAPHAAGKDGSAPAREAYDKGTAALLETFSAGPAPDGTKSDAEPPDPEALLLFAAMIGARVLGEAAGDAPWVGAVRKAVVEAVAKR</sequence>
<dbReference type="Pfam" id="PF00440">
    <property type="entry name" value="TetR_N"/>
    <property type="match status" value="1"/>
</dbReference>
<evidence type="ECO:0000259" key="5">
    <source>
        <dbReference type="PROSITE" id="PS50977"/>
    </source>
</evidence>
<proteinExistence type="predicted"/>
<dbReference type="AlphaFoldDB" id="A0A3D9XSP6"/>
<name>A0A3D9XSP6_PARVE</name>
<organism evidence="6 7">
    <name type="scientific">Paracoccus versutus</name>
    <name type="common">Thiobacillus versutus</name>
    <dbReference type="NCBI Taxonomy" id="34007"/>
    <lineage>
        <taxon>Bacteria</taxon>
        <taxon>Pseudomonadati</taxon>
        <taxon>Pseudomonadota</taxon>
        <taxon>Alphaproteobacteria</taxon>
        <taxon>Rhodobacterales</taxon>
        <taxon>Paracoccaceae</taxon>
        <taxon>Paracoccus</taxon>
    </lineage>
</organism>
<evidence type="ECO:0000256" key="3">
    <source>
        <dbReference type="ARBA" id="ARBA00023163"/>
    </source>
</evidence>
<keyword evidence="3" id="KW-0804">Transcription</keyword>
<dbReference type="Gene3D" id="1.10.357.10">
    <property type="entry name" value="Tetracycline Repressor, domain 2"/>
    <property type="match status" value="1"/>
</dbReference>
<dbReference type="InterPro" id="IPR036271">
    <property type="entry name" value="Tet_transcr_reg_TetR-rel_C_sf"/>
</dbReference>
<dbReference type="SUPFAM" id="SSF48498">
    <property type="entry name" value="Tetracyclin repressor-like, C-terminal domain"/>
    <property type="match status" value="1"/>
</dbReference>
<feature type="DNA-binding region" description="H-T-H motif" evidence="4">
    <location>
        <begin position="33"/>
        <end position="52"/>
    </location>
</feature>
<dbReference type="Gene3D" id="1.10.10.60">
    <property type="entry name" value="Homeodomain-like"/>
    <property type="match status" value="1"/>
</dbReference>
<dbReference type="SUPFAM" id="SSF46689">
    <property type="entry name" value="Homeodomain-like"/>
    <property type="match status" value="1"/>
</dbReference>
<evidence type="ECO:0000256" key="1">
    <source>
        <dbReference type="ARBA" id="ARBA00023015"/>
    </source>
</evidence>
<dbReference type="PRINTS" id="PR00455">
    <property type="entry name" value="HTHTETR"/>
</dbReference>
<comment type="caution">
    <text evidence="6">The sequence shown here is derived from an EMBL/GenBank/DDBJ whole genome shotgun (WGS) entry which is preliminary data.</text>
</comment>
<dbReference type="InterPro" id="IPR001647">
    <property type="entry name" value="HTH_TetR"/>
</dbReference>
<gene>
    <name evidence="6" type="ORF">BDD41_2034</name>
</gene>
<reference evidence="6 7" key="1">
    <citation type="submission" date="2018-08" db="EMBL/GenBank/DDBJ databases">
        <title>Genomic Encyclopedia of Archaeal and Bacterial Type Strains, Phase II (KMG-II): from individual species to whole genera.</title>
        <authorList>
            <person name="Goeker M."/>
        </authorList>
    </citation>
    <scope>NUCLEOTIDE SEQUENCE [LARGE SCALE GENOMIC DNA]</scope>
    <source>
        <strain evidence="6 7">DSM 17099</strain>
    </source>
</reference>
<accession>A0A3D9XSP6</accession>
<dbReference type="EMBL" id="QTUJ01000001">
    <property type="protein sequence ID" value="REF73474.1"/>
    <property type="molecule type" value="Genomic_DNA"/>
</dbReference>
<protein>
    <submittedName>
        <fullName evidence="6">TetR family transcriptional regulator</fullName>
    </submittedName>
</protein>
<feature type="domain" description="HTH tetR-type" evidence="5">
    <location>
        <begin position="10"/>
        <end position="70"/>
    </location>
</feature>